<accession>A0ABT9SZV9</accession>
<dbReference type="RefSeq" id="WP_306850628.1">
    <property type="nucleotide sequence ID" value="NZ_JAUSSK010000003.1"/>
</dbReference>
<reference evidence="2 3" key="1">
    <citation type="submission" date="2023-07" db="EMBL/GenBank/DDBJ databases">
        <title>Sorghum-associated microbial communities from plants grown in Nebraska, USA.</title>
        <authorList>
            <person name="Schachtman D."/>
        </authorList>
    </citation>
    <scope>NUCLEOTIDE SEQUENCE [LARGE SCALE GENOMIC DNA]</scope>
    <source>
        <strain evidence="2 3">CC60</strain>
    </source>
</reference>
<organism evidence="2 3">
    <name type="scientific">Luteibacter jiangsuensis</name>
    <dbReference type="NCBI Taxonomy" id="637577"/>
    <lineage>
        <taxon>Bacteria</taxon>
        <taxon>Pseudomonadati</taxon>
        <taxon>Pseudomonadota</taxon>
        <taxon>Gammaproteobacteria</taxon>
        <taxon>Lysobacterales</taxon>
        <taxon>Rhodanobacteraceae</taxon>
        <taxon>Luteibacter</taxon>
    </lineage>
</organism>
<dbReference type="EMBL" id="JAUSSK010000003">
    <property type="protein sequence ID" value="MDQ0010549.1"/>
    <property type="molecule type" value="Genomic_DNA"/>
</dbReference>
<keyword evidence="1" id="KW-0472">Membrane</keyword>
<keyword evidence="1" id="KW-0812">Transmembrane</keyword>
<gene>
    <name evidence="2" type="ORF">J2T07_002739</name>
</gene>
<evidence type="ECO:0000256" key="1">
    <source>
        <dbReference type="SAM" id="Phobius"/>
    </source>
</evidence>
<proteinExistence type="predicted"/>
<dbReference type="Proteomes" id="UP001237737">
    <property type="component" value="Unassembled WGS sequence"/>
</dbReference>
<keyword evidence="3" id="KW-1185">Reference proteome</keyword>
<name>A0ABT9SZV9_9GAMM</name>
<evidence type="ECO:0000313" key="2">
    <source>
        <dbReference type="EMBL" id="MDQ0010549.1"/>
    </source>
</evidence>
<protein>
    <submittedName>
        <fullName evidence="2">Uncharacterized protein</fullName>
    </submittedName>
</protein>
<evidence type="ECO:0000313" key="3">
    <source>
        <dbReference type="Proteomes" id="UP001237737"/>
    </source>
</evidence>
<feature type="transmembrane region" description="Helical" evidence="1">
    <location>
        <begin position="7"/>
        <end position="26"/>
    </location>
</feature>
<keyword evidence="1" id="KW-1133">Transmembrane helix</keyword>
<sequence>MFGQRFLVIYSGVLTAVFAVSMLTGFTKTPATSFDELNVQRINVREADGTLRMIITNGARMPGVIVKGKEQPKVDRPQAGMIFYNDEGSENGGLIFGGKRLANGDVVDAGGSLSFDRYNANEVVKLIGVNEKTDSFAGLAISDSEEGGPNHRRVWVGRSDDGSASLSLMDATGHERIQLSVPATGTPRIAFLDEHGKVVKTLSGGGDSGQR</sequence>
<comment type="caution">
    <text evidence="2">The sequence shown here is derived from an EMBL/GenBank/DDBJ whole genome shotgun (WGS) entry which is preliminary data.</text>
</comment>